<dbReference type="RefSeq" id="XP_022508604.1">
    <property type="nucleotide sequence ID" value="XM_022659065.1"/>
</dbReference>
<reference evidence="1 2" key="1">
    <citation type="submission" date="2016-03" db="EMBL/GenBank/DDBJ databases">
        <title>Draft genome sequence of the Fonsecaea monophora CBS 269.37.</title>
        <authorList>
            <person name="Bombassaro A."/>
            <person name="Vinicius W.A."/>
            <person name="De Hoog S."/>
            <person name="Sun J."/>
            <person name="Souza E.M."/>
            <person name="Raittz R.T."/>
            <person name="Costa F."/>
            <person name="Leao A.C."/>
            <person name="Tadra-Sfeir M.Z."/>
            <person name="Baura V."/>
            <person name="Balsanelli E."/>
            <person name="Pedrosa F.O."/>
            <person name="Moreno L.F."/>
            <person name="Steffens M.B."/>
            <person name="Xi L."/>
            <person name="Bocca A.L."/>
            <person name="Felipe M.S."/>
            <person name="Teixeira M."/>
            <person name="Telles Filho F.Q."/>
            <person name="Azevedo C.M."/>
            <person name="Gomes R."/>
            <person name="Vicente V.A."/>
        </authorList>
    </citation>
    <scope>NUCLEOTIDE SEQUENCE [LARGE SCALE GENOMIC DNA]</scope>
    <source>
        <strain evidence="1 2">CBS 269.37</strain>
    </source>
</reference>
<dbReference type="EMBL" id="LVKK01000086">
    <property type="protein sequence ID" value="OAG36652.1"/>
    <property type="molecule type" value="Genomic_DNA"/>
</dbReference>
<protein>
    <submittedName>
        <fullName evidence="1">Uncharacterized protein</fullName>
    </submittedName>
</protein>
<dbReference type="AlphaFoldDB" id="A0A177F020"/>
<gene>
    <name evidence="1" type="ORF">AYO21_09127</name>
</gene>
<keyword evidence="2" id="KW-1185">Reference proteome</keyword>
<name>A0A177F020_9EURO</name>
<proteinExistence type="predicted"/>
<evidence type="ECO:0000313" key="1">
    <source>
        <dbReference type="EMBL" id="OAG36652.1"/>
    </source>
</evidence>
<accession>A0A177F020</accession>
<dbReference type="GeneID" id="34604265"/>
<sequence length="127" mass="14274">MILPLFTPKSFLDAARFDPVDSVTNTSALSTDDELLLDAMIERSGANSSESTHLFARIARKLPLVQQRSFCRLSKLDDGSTVKEFAELPGEVHWCGRARRRIQAHVSRKQLRKVTPQAGMFENEDVT</sequence>
<dbReference type="Proteomes" id="UP000077002">
    <property type="component" value="Unassembled WGS sequence"/>
</dbReference>
<evidence type="ECO:0000313" key="2">
    <source>
        <dbReference type="Proteomes" id="UP000077002"/>
    </source>
</evidence>
<dbReference type="OrthoDB" id="432970at2759"/>
<comment type="caution">
    <text evidence="1">The sequence shown here is derived from an EMBL/GenBank/DDBJ whole genome shotgun (WGS) entry which is preliminary data.</text>
</comment>
<organism evidence="1 2">
    <name type="scientific">Fonsecaea monophora</name>
    <dbReference type="NCBI Taxonomy" id="254056"/>
    <lineage>
        <taxon>Eukaryota</taxon>
        <taxon>Fungi</taxon>
        <taxon>Dikarya</taxon>
        <taxon>Ascomycota</taxon>
        <taxon>Pezizomycotina</taxon>
        <taxon>Eurotiomycetes</taxon>
        <taxon>Chaetothyriomycetidae</taxon>
        <taxon>Chaetothyriales</taxon>
        <taxon>Herpotrichiellaceae</taxon>
        <taxon>Fonsecaea</taxon>
    </lineage>
</organism>